<evidence type="ECO:0000313" key="3">
    <source>
        <dbReference type="EMBL" id="MBE9069269.1"/>
    </source>
</evidence>
<dbReference type="InterPro" id="IPR029030">
    <property type="entry name" value="Caspase-like_dom_sf"/>
</dbReference>
<dbReference type="EMBL" id="JADEXP010000255">
    <property type="protein sequence ID" value="MBE9069269.1"/>
    <property type="molecule type" value="Genomic_DNA"/>
</dbReference>
<dbReference type="RefSeq" id="WP_193995182.1">
    <property type="nucleotide sequence ID" value="NZ_JADEXP010000255.1"/>
</dbReference>
<dbReference type="Pfam" id="PF00656">
    <property type="entry name" value="Peptidase_C14"/>
    <property type="match status" value="1"/>
</dbReference>
<evidence type="ECO:0000313" key="4">
    <source>
        <dbReference type="Proteomes" id="UP000615026"/>
    </source>
</evidence>
<dbReference type="GO" id="GO:0006508">
    <property type="term" value="P:proteolysis"/>
    <property type="evidence" value="ECO:0007669"/>
    <property type="project" value="InterPro"/>
</dbReference>
<dbReference type="PANTHER" id="PTHR48104:SF30">
    <property type="entry name" value="METACASPASE-1"/>
    <property type="match status" value="1"/>
</dbReference>
<dbReference type="InterPro" id="IPR045430">
    <property type="entry name" value="EAD1"/>
</dbReference>
<reference evidence="3" key="1">
    <citation type="submission" date="2020-10" db="EMBL/GenBank/DDBJ databases">
        <authorList>
            <person name="Castelo-Branco R."/>
            <person name="Eusebio N."/>
            <person name="Adriana R."/>
            <person name="Vieira A."/>
            <person name="Brugerolle De Fraissinette N."/>
            <person name="Rezende De Castro R."/>
            <person name="Schneider M.P."/>
            <person name="Vasconcelos V."/>
            <person name="Leao P.N."/>
        </authorList>
    </citation>
    <scope>NUCLEOTIDE SEQUENCE</scope>
    <source>
        <strain evidence="3">LEGE 11479</strain>
    </source>
</reference>
<dbReference type="Gene3D" id="3.40.50.1460">
    <property type="match status" value="1"/>
</dbReference>
<dbReference type="PANTHER" id="PTHR48104">
    <property type="entry name" value="METACASPASE-4"/>
    <property type="match status" value="1"/>
</dbReference>
<protein>
    <submittedName>
        <fullName evidence="3">Caspase family protein</fullName>
    </submittedName>
</protein>
<accession>A0A928ZXI3</accession>
<name>A0A928ZXI3_LEPEC</name>
<evidence type="ECO:0000259" key="1">
    <source>
        <dbReference type="Pfam" id="PF00656"/>
    </source>
</evidence>
<gene>
    <name evidence="3" type="ORF">IQ260_21740</name>
</gene>
<dbReference type="AlphaFoldDB" id="A0A928ZXI3"/>
<proteinExistence type="predicted"/>
<feature type="domain" description="Effector-associated" evidence="2">
    <location>
        <begin position="305"/>
        <end position="390"/>
    </location>
</feature>
<dbReference type="Pfam" id="PF19955">
    <property type="entry name" value="EAD1"/>
    <property type="match status" value="1"/>
</dbReference>
<feature type="domain" description="Peptidase C14 caspase" evidence="1">
    <location>
        <begin position="8"/>
        <end position="201"/>
    </location>
</feature>
<dbReference type="SUPFAM" id="SSF52129">
    <property type="entry name" value="Caspase-like"/>
    <property type="match status" value="1"/>
</dbReference>
<sequence>MTDPIKNRWAFLVGINEYDDPGYGELEFCVDDVKTLGQLLSTDLGFEKVVSIYDNPPVPRYKPTRSAVKTELQLICDLVGPDDLLLVHFACHGIQVDNQPCLVTSEVRSYNPKDDVLPVAEVETLMRGSGARCKVLLLDACHTGVDMGRDLADPEFIRHVYEQAEGFALIAASTAQQKAYEIAGHGVFTHYLLNALSGKADGYPEQIYRKGFVSVQDVQAYVLNNIKRWNQGTGQVQTPTARTEGFGDIVLAYYPEQIQTPLAEMSSVDKTVGTLTARERVQPQLSLSSTPGGRKQQSKLVVPAELSVEEWGALVKALQSAFLDKESLGSMVRRALKIRLEEISQSASTYPKTVESVVDWAQAYGKLQELIEGALKRNPSNPRLKTLAKSWGLP</sequence>
<evidence type="ECO:0000259" key="2">
    <source>
        <dbReference type="Pfam" id="PF19955"/>
    </source>
</evidence>
<dbReference type="GO" id="GO:0004197">
    <property type="term" value="F:cysteine-type endopeptidase activity"/>
    <property type="evidence" value="ECO:0007669"/>
    <property type="project" value="InterPro"/>
</dbReference>
<dbReference type="InterPro" id="IPR050452">
    <property type="entry name" value="Metacaspase"/>
</dbReference>
<dbReference type="Proteomes" id="UP000615026">
    <property type="component" value="Unassembled WGS sequence"/>
</dbReference>
<comment type="caution">
    <text evidence="3">The sequence shown here is derived from an EMBL/GenBank/DDBJ whole genome shotgun (WGS) entry which is preliminary data.</text>
</comment>
<dbReference type="GO" id="GO:0005737">
    <property type="term" value="C:cytoplasm"/>
    <property type="evidence" value="ECO:0007669"/>
    <property type="project" value="TreeGrafter"/>
</dbReference>
<keyword evidence="4" id="KW-1185">Reference proteome</keyword>
<organism evidence="3 4">
    <name type="scientific">Leptolyngbya cf. ectocarpi LEGE 11479</name>
    <dbReference type="NCBI Taxonomy" id="1828722"/>
    <lineage>
        <taxon>Bacteria</taxon>
        <taxon>Bacillati</taxon>
        <taxon>Cyanobacteriota</taxon>
        <taxon>Cyanophyceae</taxon>
        <taxon>Leptolyngbyales</taxon>
        <taxon>Leptolyngbyaceae</taxon>
        <taxon>Leptolyngbya group</taxon>
        <taxon>Leptolyngbya</taxon>
    </lineage>
</organism>
<dbReference type="InterPro" id="IPR011600">
    <property type="entry name" value="Pept_C14_caspase"/>
</dbReference>